<comment type="caution">
    <text evidence="1">The sequence shown here is derived from an EMBL/GenBank/DDBJ whole genome shotgun (WGS) entry which is preliminary data.</text>
</comment>
<dbReference type="Proteomes" id="UP000475532">
    <property type="component" value="Unassembled WGS sequence"/>
</dbReference>
<dbReference type="EMBL" id="JAAGLI010001263">
    <property type="protein sequence ID" value="NEA30036.1"/>
    <property type="molecule type" value="Genomic_DNA"/>
</dbReference>
<feature type="non-terminal residue" evidence="1">
    <location>
        <position position="1"/>
    </location>
</feature>
<name>A0A6L9QXS3_9ACTN</name>
<organism evidence="1 2">
    <name type="scientific">Actinomadura bangladeshensis</name>
    <dbReference type="NCBI Taxonomy" id="453573"/>
    <lineage>
        <taxon>Bacteria</taxon>
        <taxon>Bacillati</taxon>
        <taxon>Actinomycetota</taxon>
        <taxon>Actinomycetes</taxon>
        <taxon>Streptosporangiales</taxon>
        <taxon>Thermomonosporaceae</taxon>
        <taxon>Actinomadura</taxon>
    </lineage>
</organism>
<dbReference type="AlphaFoldDB" id="A0A6L9QXS3"/>
<accession>A0A6L9QXS3</accession>
<evidence type="ECO:0000313" key="1">
    <source>
        <dbReference type="EMBL" id="NEA30036.1"/>
    </source>
</evidence>
<feature type="non-terminal residue" evidence="1">
    <location>
        <position position="146"/>
    </location>
</feature>
<sequence>TVLELLPRSPREALGALEAMGGARTVAVLRDGLGLDGGDGAPYLRPFRHRACELLWHLNGDPGLRRTLLERLDPRDLPRRIADDLGGPDARELALLRANPDPGDPAAALRRLAGNGDATTLPAIADLLLRVASEQGAPVPDEILAA</sequence>
<gene>
    <name evidence="1" type="ORF">G3I70_47195</name>
</gene>
<dbReference type="RefSeq" id="WP_163064692.1">
    <property type="nucleotide sequence ID" value="NZ_JAAGLI010001263.1"/>
</dbReference>
<proteinExistence type="predicted"/>
<reference evidence="1 2" key="1">
    <citation type="submission" date="2020-01" db="EMBL/GenBank/DDBJ databases">
        <title>Insect and environment-associated Actinomycetes.</title>
        <authorList>
            <person name="Currrie C."/>
            <person name="Chevrette M."/>
            <person name="Carlson C."/>
            <person name="Stubbendieck R."/>
            <person name="Wendt-Pienkowski E."/>
        </authorList>
    </citation>
    <scope>NUCLEOTIDE SEQUENCE [LARGE SCALE GENOMIC DNA]</scope>
    <source>
        <strain evidence="1 2">SID10258</strain>
    </source>
</reference>
<evidence type="ECO:0000313" key="2">
    <source>
        <dbReference type="Proteomes" id="UP000475532"/>
    </source>
</evidence>
<protein>
    <submittedName>
        <fullName evidence="1">Uncharacterized protein</fullName>
    </submittedName>
</protein>